<evidence type="ECO:0000259" key="1">
    <source>
        <dbReference type="Pfam" id="PF05048"/>
    </source>
</evidence>
<organism evidence="2">
    <name type="scientific">hydrothermal vent metagenome</name>
    <dbReference type="NCBI Taxonomy" id="652676"/>
    <lineage>
        <taxon>unclassified sequences</taxon>
        <taxon>metagenomes</taxon>
        <taxon>ecological metagenomes</taxon>
    </lineage>
</organism>
<name>A0A3B0TZ53_9ZZZZ</name>
<feature type="domain" description="Periplasmic copper-binding protein NosD beta helix" evidence="1">
    <location>
        <begin position="2"/>
        <end position="98"/>
    </location>
</feature>
<dbReference type="NCBIfam" id="TIGR03804">
    <property type="entry name" value="para_beta_helix"/>
    <property type="match status" value="1"/>
</dbReference>
<dbReference type="InterPro" id="IPR022441">
    <property type="entry name" value="Para_beta_helix_rpt-2"/>
</dbReference>
<dbReference type="Gene3D" id="2.160.20.10">
    <property type="entry name" value="Single-stranded right-handed beta-helix, Pectin lyase-like"/>
    <property type="match status" value="1"/>
</dbReference>
<dbReference type="SMART" id="SM00710">
    <property type="entry name" value="PbH1"/>
    <property type="match status" value="3"/>
</dbReference>
<evidence type="ECO:0000313" key="2">
    <source>
        <dbReference type="EMBL" id="VAW18727.1"/>
    </source>
</evidence>
<gene>
    <name evidence="2" type="ORF">MNBD_ALPHA12-540</name>
</gene>
<dbReference type="EMBL" id="UOEO01000093">
    <property type="protein sequence ID" value="VAW18727.1"/>
    <property type="molecule type" value="Genomic_DNA"/>
</dbReference>
<accession>A0A3B0TZ53</accession>
<protein>
    <submittedName>
        <fullName evidence="2">Nitrous oxide reductase maturation protein NosD</fullName>
    </submittedName>
</protein>
<dbReference type="InterPro" id="IPR006626">
    <property type="entry name" value="PbH1"/>
</dbReference>
<dbReference type="AlphaFoldDB" id="A0A3B0TZ53"/>
<dbReference type="Pfam" id="PF05048">
    <property type="entry name" value="NosD"/>
    <property type="match status" value="1"/>
</dbReference>
<proteinExistence type="predicted"/>
<dbReference type="InterPro" id="IPR007742">
    <property type="entry name" value="NosD_dom"/>
</dbReference>
<dbReference type="SUPFAM" id="SSF51126">
    <property type="entry name" value="Pectin lyase-like"/>
    <property type="match status" value="1"/>
</dbReference>
<sequence length="175" mass="19592">DRDYGIMVNYTNDSTIKNNTIERVKDRCLFIYNAHKNVITGNLFQQCGIGINFTAGSERNEIVGNSFIANRIQVKYVGTKWVNWSKDGRGNYWSDNAGFDLNGDGIADNAYRPNDVMDKVLWSQPAARQLLGSPAVQLIRWSQSAFPALLPGGVIDTAPLMAPKIPEQILWKELL</sequence>
<feature type="non-terminal residue" evidence="2">
    <location>
        <position position="1"/>
    </location>
</feature>
<reference evidence="2" key="1">
    <citation type="submission" date="2018-06" db="EMBL/GenBank/DDBJ databases">
        <authorList>
            <person name="Zhirakovskaya E."/>
        </authorList>
    </citation>
    <scope>NUCLEOTIDE SEQUENCE</scope>
</reference>
<dbReference type="InterPro" id="IPR011050">
    <property type="entry name" value="Pectin_lyase_fold/virulence"/>
</dbReference>
<dbReference type="InterPro" id="IPR012334">
    <property type="entry name" value="Pectin_lyas_fold"/>
</dbReference>